<keyword evidence="1" id="KW-0175">Coiled coil</keyword>
<protein>
    <submittedName>
        <fullName evidence="3">Uncharacterized protein</fullName>
    </submittedName>
</protein>
<gene>
    <name evidence="3" type="ORF">BT62DRAFT_935228</name>
</gene>
<evidence type="ECO:0000256" key="1">
    <source>
        <dbReference type="SAM" id="Coils"/>
    </source>
</evidence>
<keyword evidence="4" id="KW-1185">Reference proteome</keyword>
<name>A0A9P7VNV0_9AGAR</name>
<reference evidence="3" key="1">
    <citation type="submission" date="2020-11" db="EMBL/GenBank/DDBJ databases">
        <title>Adaptations for nitrogen fixation in a non-lichenized fungal sporocarp promotes dispersal by wood-feeding termites.</title>
        <authorList>
            <consortium name="DOE Joint Genome Institute"/>
            <person name="Koch R.A."/>
            <person name="Yoon G."/>
            <person name="Arayal U."/>
            <person name="Lail K."/>
            <person name="Amirebrahimi M."/>
            <person name="Labutti K."/>
            <person name="Lipzen A."/>
            <person name="Riley R."/>
            <person name="Barry K."/>
            <person name="Henrissat B."/>
            <person name="Grigoriev I.V."/>
            <person name="Herr J.R."/>
            <person name="Aime M.C."/>
        </authorList>
    </citation>
    <scope>NUCLEOTIDE SEQUENCE</scope>
    <source>
        <strain evidence="3">MCA 3950</strain>
    </source>
</reference>
<keyword evidence="2" id="KW-1133">Transmembrane helix</keyword>
<feature type="transmembrane region" description="Helical" evidence="2">
    <location>
        <begin position="43"/>
        <end position="67"/>
    </location>
</feature>
<dbReference type="GeneID" id="66109188"/>
<dbReference type="RefSeq" id="XP_043036779.1">
    <property type="nucleotide sequence ID" value="XM_043186891.1"/>
</dbReference>
<dbReference type="OrthoDB" id="3036068at2759"/>
<evidence type="ECO:0000313" key="4">
    <source>
        <dbReference type="Proteomes" id="UP000812287"/>
    </source>
</evidence>
<dbReference type="Proteomes" id="UP000812287">
    <property type="component" value="Unassembled WGS sequence"/>
</dbReference>
<evidence type="ECO:0000313" key="3">
    <source>
        <dbReference type="EMBL" id="KAG7443279.1"/>
    </source>
</evidence>
<comment type="caution">
    <text evidence="3">The sequence shown here is derived from an EMBL/GenBank/DDBJ whole genome shotgun (WGS) entry which is preliminary data.</text>
</comment>
<proteinExistence type="predicted"/>
<evidence type="ECO:0000256" key="2">
    <source>
        <dbReference type="SAM" id="Phobius"/>
    </source>
</evidence>
<keyword evidence="2" id="KW-0812">Transmembrane</keyword>
<sequence>MARPQASSESKNDHQNASLVHDHSTTILRRRQPIASITSAHELVYLGIIIGATILLCYVATLIFQLLKPLSDLVSGAGTGIGTACSRIGLGVEASIAGVTAGFTGLLSVVVPPMVSFKCSLINCDLAMPYLPDGGSKMLFFHTTNLTARLKYEAREILNLNGHIQSLSKGAMLEAISENSATFSDLSRKTAFDYHLPVSLRKATSDRFASLAKLSRQLECAFIALRRAGQNTKATFLREMNHLEHVLDPIWIFPTLSRDRTLRKQLERSQDSVDSTLDNLEKAVNEAMNIAHLLNDELDHFDHFLRDQSDLLETDQTHVQRFLTLMGFPKGLQENQERMMFLIFNVHEAQEHFMDIGTCCANIGSASGELKVRNFNAISPSNVPDKDEDSSPVAVRKAIRTYIQKLGEAPA</sequence>
<accession>A0A9P7VNV0</accession>
<feature type="coiled-coil region" evidence="1">
    <location>
        <begin position="263"/>
        <end position="297"/>
    </location>
</feature>
<dbReference type="AlphaFoldDB" id="A0A9P7VNV0"/>
<keyword evidence="2" id="KW-0472">Membrane</keyword>
<dbReference type="EMBL" id="MU250546">
    <property type="protein sequence ID" value="KAG7443279.1"/>
    <property type="molecule type" value="Genomic_DNA"/>
</dbReference>
<organism evidence="3 4">
    <name type="scientific">Guyanagaster necrorhizus</name>
    <dbReference type="NCBI Taxonomy" id="856835"/>
    <lineage>
        <taxon>Eukaryota</taxon>
        <taxon>Fungi</taxon>
        <taxon>Dikarya</taxon>
        <taxon>Basidiomycota</taxon>
        <taxon>Agaricomycotina</taxon>
        <taxon>Agaricomycetes</taxon>
        <taxon>Agaricomycetidae</taxon>
        <taxon>Agaricales</taxon>
        <taxon>Marasmiineae</taxon>
        <taxon>Physalacriaceae</taxon>
        <taxon>Guyanagaster</taxon>
    </lineage>
</organism>